<dbReference type="EMBL" id="JAFBCL010000001">
    <property type="protein sequence ID" value="MBM7809194.1"/>
    <property type="molecule type" value="Genomic_DNA"/>
</dbReference>
<feature type="domain" description="DUF4082" evidence="5">
    <location>
        <begin position="693"/>
        <end position="837"/>
    </location>
</feature>
<keyword evidence="1 3" id="KW-0732">Signal</keyword>
<proteinExistence type="predicted"/>
<dbReference type="InterPro" id="IPR025141">
    <property type="entry name" value="DUF4082"/>
</dbReference>
<dbReference type="Pfam" id="PF13313">
    <property type="entry name" value="DUF4082"/>
    <property type="match status" value="4"/>
</dbReference>
<sequence length="1110" mass="113292">MSLSGALGHRPPHAGTAVTRLLAVVALAAALLAPAVASPPPALAEPPPAAAPAVGFTDVPAGATVGTPYAFSGSVTEPAGVAAVEVSTDGGSLWRAATWAAGASTWSHTYTPTASGQAQLRVRALDAAGGALGTASATPAVAARVCPCGLWNDGDTPAALDLADPSAMELGVRWRAASDGFVRGVRFYKGPGNTGAHTGSLWSESGARLATGTFTDETASGWQTLLFAAPVAVAANQVHVVSYLSPTGHFSADVEYFATSARHLEPLTALQSGAGEGANGVFRAGGGFPDSSARSSNYWVDVVWAPEAGADTRAPGISALFPGAGAGSVPPGQAVSATYDEVVDPASVEFTLTGPAGAVAGAVSVNGTAARFAPAEALAAGTSYTASTRARDAAGNQAAAHTWAFTTGSPRPATCPCTVWDDFTTPTEPATADTAAVEVGAKVRFDGRGEVLGVRFYKGVGNTGTHTGSFWSSSGLLLATGTFADETSTGWQTLTFLSPVSVQANTTYVVSYNAPNGRYAVDPDYFRDQASYGGINALADGVDGGNGVFRYGGGFPGTSHNKNNYWVDVVYRSGLNGDHTPPTVESRAPAPDATGVPVGASVSLTYSEPIDPASPRVWLTDPGGVKLTGAITLSDDQRTVTWTPSAALAADTRYAVNALAADVNGNTTTSTTTWSITTQASADCPCSLFSGATVPTTTSAADGSPYELGVRFEAAYNGKVAGVKFYKGEGNTGAHTGSLWSASGARLATGTFGGETATGWQTLIFPTPVDIRAGTSYVASYTAPRGRFAVDHGYFQARDVRSPPLTAPHNGWDAPNGVYREGSGFPTNTHQGNNYWVDVVYTFSGDTAPPVAGSHTPLDGATEVDLDGPVTATFDEPVDLAGTAFTVTDGGGARMDGTLSRTEDGHTVVWTPKARLAANTRHSVSVRAADETANAMPTPITWGFTTTAAQTCPCTLFSAAALPARRWEPFRTFSHVGVRFTPTVDGVVTGVRFYRTTMNPGPHTGYLWASDGTQLATGPFPGGTAEGWQTLAFASPVPVAAGGAYVGSYAVHGYPALSDGYFAGHRVDSPPLTTPEGGAGVHGSGSGMPSTAAPGGLNFWVDVVFEPASP</sequence>
<dbReference type="Pfam" id="PF13205">
    <property type="entry name" value="Big_5"/>
    <property type="match status" value="3"/>
</dbReference>
<dbReference type="Proteomes" id="UP001195724">
    <property type="component" value="Unassembled WGS sequence"/>
</dbReference>
<name>A0ABS2RZV8_9PSEU</name>
<dbReference type="Gene3D" id="2.60.40.1220">
    <property type="match status" value="2"/>
</dbReference>
<feature type="chain" id="PRO_5045166592" description="Ig-like domain-containing protein" evidence="3">
    <location>
        <begin position="45"/>
        <end position="1110"/>
    </location>
</feature>
<feature type="domain" description="SbsA Ig-like" evidence="4">
    <location>
        <begin position="578"/>
        <end position="678"/>
    </location>
</feature>
<feature type="domain" description="SbsA Ig-like" evidence="4">
    <location>
        <begin position="846"/>
        <end position="946"/>
    </location>
</feature>
<dbReference type="RefSeq" id="WP_204840329.1">
    <property type="nucleotide sequence ID" value="NZ_JAFBCL010000001.1"/>
</dbReference>
<dbReference type="InterPro" id="IPR014756">
    <property type="entry name" value="Ig_E-set"/>
</dbReference>
<evidence type="ECO:0008006" key="8">
    <source>
        <dbReference type="Google" id="ProtNLM"/>
    </source>
</evidence>
<evidence type="ECO:0000256" key="2">
    <source>
        <dbReference type="SAM" id="MobiDB-lite"/>
    </source>
</evidence>
<dbReference type="SUPFAM" id="SSF81296">
    <property type="entry name" value="E set domains"/>
    <property type="match status" value="1"/>
</dbReference>
<evidence type="ECO:0000256" key="1">
    <source>
        <dbReference type="ARBA" id="ARBA00022729"/>
    </source>
</evidence>
<evidence type="ECO:0000259" key="5">
    <source>
        <dbReference type="Pfam" id="PF13313"/>
    </source>
</evidence>
<feature type="domain" description="DUF4082" evidence="5">
    <location>
        <begin position="156"/>
        <end position="300"/>
    </location>
</feature>
<feature type="signal peptide" evidence="3">
    <location>
        <begin position="1"/>
        <end position="44"/>
    </location>
</feature>
<reference evidence="6 7" key="1">
    <citation type="submission" date="2021-01" db="EMBL/GenBank/DDBJ databases">
        <title>Sequencing the genomes of 1000 actinobacteria strains.</title>
        <authorList>
            <person name="Klenk H.-P."/>
        </authorList>
    </citation>
    <scope>NUCLEOTIDE SEQUENCE [LARGE SCALE GENOMIC DNA]</scope>
    <source>
        <strain evidence="6 7">DSM 44581</strain>
    </source>
</reference>
<feature type="region of interest" description="Disordered" evidence="2">
    <location>
        <begin position="1068"/>
        <end position="1088"/>
    </location>
</feature>
<feature type="compositionally biased region" description="Gly residues" evidence="2">
    <location>
        <begin position="1077"/>
        <end position="1086"/>
    </location>
</feature>
<organism evidence="6 7">
    <name type="scientific">Saccharothrix algeriensis</name>
    <dbReference type="NCBI Taxonomy" id="173560"/>
    <lineage>
        <taxon>Bacteria</taxon>
        <taxon>Bacillati</taxon>
        <taxon>Actinomycetota</taxon>
        <taxon>Actinomycetes</taxon>
        <taxon>Pseudonocardiales</taxon>
        <taxon>Pseudonocardiaceae</taxon>
        <taxon>Saccharothrix</taxon>
    </lineage>
</organism>
<evidence type="ECO:0000256" key="3">
    <source>
        <dbReference type="SAM" id="SignalP"/>
    </source>
</evidence>
<dbReference type="Gene3D" id="2.60.40.650">
    <property type="match status" value="1"/>
</dbReference>
<feature type="domain" description="SbsA Ig-like" evidence="4">
    <location>
        <begin position="311"/>
        <end position="407"/>
    </location>
</feature>
<feature type="domain" description="DUF4082" evidence="5">
    <location>
        <begin position="424"/>
        <end position="567"/>
    </location>
</feature>
<dbReference type="Gene3D" id="2.60.40.3710">
    <property type="match status" value="1"/>
</dbReference>
<evidence type="ECO:0000313" key="7">
    <source>
        <dbReference type="Proteomes" id="UP001195724"/>
    </source>
</evidence>
<dbReference type="InterPro" id="IPR014755">
    <property type="entry name" value="Cu-Rt/internalin_Ig-like"/>
</dbReference>
<comment type="caution">
    <text evidence="6">The sequence shown here is derived from an EMBL/GenBank/DDBJ whole genome shotgun (WGS) entry which is preliminary data.</text>
</comment>
<gene>
    <name evidence="6" type="ORF">JOE68_000059</name>
</gene>
<accession>A0ABS2RZV8</accession>
<dbReference type="InterPro" id="IPR032812">
    <property type="entry name" value="SbsA_Ig"/>
</dbReference>
<evidence type="ECO:0000313" key="6">
    <source>
        <dbReference type="EMBL" id="MBM7809194.1"/>
    </source>
</evidence>
<protein>
    <recommendedName>
        <fullName evidence="8">Ig-like domain-containing protein</fullName>
    </recommendedName>
</protein>
<evidence type="ECO:0000259" key="4">
    <source>
        <dbReference type="Pfam" id="PF13205"/>
    </source>
</evidence>
<keyword evidence="7" id="KW-1185">Reference proteome</keyword>
<feature type="domain" description="DUF4082" evidence="5">
    <location>
        <begin position="964"/>
        <end position="1101"/>
    </location>
</feature>